<protein>
    <recommendedName>
        <fullName evidence="1">Polysaccharide pyruvyl transferase domain-containing protein</fullName>
    </recommendedName>
</protein>
<dbReference type="RefSeq" id="XP_002288447.1">
    <property type="nucleotide sequence ID" value="XM_002288411.1"/>
</dbReference>
<evidence type="ECO:0000259" key="1">
    <source>
        <dbReference type="Pfam" id="PF04230"/>
    </source>
</evidence>
<dbReference type="Pfam" id="PF04230">
    <property type="entry name" value="PS_pyruv_trans"/>
    <property type="match status" value="1"/>
</dbReference>
<dbReference type="HOGENOM" id="CLU_712711_0_0_1"/>
<reference evidence="2 3" key="1">
    <citation type="journal article" date="2004" name="Science">
        <title>The genome of the diatom Thalassiosira pseudonana: ecology, evolution, and metabolism.</title>
        <authorList>
            <person name="Armbrust E.V."/>
            <person name="Berges J.A."/>
            <person name="Bowler C."/>
            <person name="Green B.R."/>
            <person name="Martinez D."/>
            <person name="Putnam N.H."/>
            <person name="Zhou S."/>
            <person name="Allen A.E."/>
            <person name="Apt K.E."/>
            <person name="Bechner M."/>
            <person name="Brzezinski M.A."/>
            <person name="Chaal B.K."/>
            <person name="Chiovitti A."/>
            <person name="Davis A.K."/>
            <person name="Demarest M.S."/>
            <person name="Detter J.C."/>
            <person name="Glavina T."/>
            <person name="Goodstein D."/>
            <person name="Hadi M.Z."/>
            <person name="Hellsten U."/>
            <person name="Hildebrand M."/>
            <person name="Jenkins B.D."/>
            <person name="Jurka J."/>
            <person name="Kapitonov V.V."/>
            <person name="Kroger N."/>
            <person name="Lau W.W."/>
            <person name="Lane T.W."/>
            <person name="Larimer F.W."/>
            <person name="Lippmeier J.C."/>
            <person name="Lucas S."/>
            <person name="Medina M."/>
            <person name="Montsant A."/>
            <person name="Obornik M."/>
            <person name="Parker M.S."/>
            <person name="Palenik B."/>
            <person name="Pazour G.J."/>
            <person name="Richardson P.M."/>
            <person name="Rynearson T.A."/>
            <person name="Saito M.A."/>
            <person name="Schwartz D.C."/>
            <person name="Thamatrakoln K."/>
            <person name="Valentin K."/>
            <person name="Vardi A."/>
            <person name="Wilkerson F.P."/>
            <person name="Rokhsar D.S."/>
        </authorList>
    </citation>
    <scope>NUCLEOTIDE SEQUENCE [LARGE SCALE GENOMIC DNA]</scope>
    <source>
        <strain evidence="2 3">CCMP1335</strain>
    </source>
</reference>
<dbReference type="PaxDb" id="35128-Thaps21867"/>
<accession>B8BYG4</accession>
<keyword evidence="3" id="KW-1185">Reference proteome</keyword>
<dbReference type="Proteomes" id="UP000001449">
    <property type="component" value="Chromosome 3"/>
</dbReference>
<organism evidence="2 3">
    <name type="scientific">Thalassiosira pseudonana</name>
    <name type="common">Marine diatom</name>
    <name type="synonym">Cyclotella nana</name>
    <dbReference type="NCBI Taxonomy" id="35128"/>
    <lineage>
        <taxon>Eukaryota</taxon>
        <taxon>Sar</taxon>
        <taxon>Stramenopiles</taxon>
        <taxon>Ochrophyta</taxon>
        <taxon>Bacillariophyta</taxon>
        <taxon>Coscinodiscophyceae</taxon>
        <taxon>Thalassiosirophycidae</taxon>
        <taxon>Thalassiosirales</taxon>
        <taxon>Thalassiosiraceae</taxon>
        <taxon>Thalassiosira</taxon>
    </lineage>
</organism>
<proteinExistence type="predicted"/>
<evidence type="ECO:0000313" key="2">
    <source>
        <dbReference type="EMBL" id="EED93883.1"/>
    </source>
</evidence>
<reference evidence="2 3" key="2">
    <citation type="journal article" date="2008" name="Nature">
        <title>The Phaeodactylum genome reveals the evolutionary history of diatom genomes.</title>
        <authorList>
            <person name="Bowler C."/>
            <person name="Allen A.E."/>
            <person name="Badger J.H."/>
            <person name="Grimwood J."/>
            <person name="Jabbari K."/>
            <person name="Kuo A."/>
            <person name="Maheswari U."/>
            <person name="Martens C."/>
            <person name="Maumus F."/>
            <person name="Otillar R.P."/>
            <person name="Rayko E."/>
            <person name="Salamov A."/>
            <person name="Vandepoele K."/>
            <person name="Beszteri B."/>
            <person name="Gruber A."/>
            <person name="Heijde M."/>
            <person name="Katinka M."/>
            <person name="Mock T."/>
            <person name="Valentin K."/>
            <person name="Verret F."/>
            <person name="Berges J.A."/>
            <person name="Brownlee C."/>
            <person name="Cadoret J.P."/>
            <person name="Chiovitti A."/>
            <person name="Choi C.J."/>
            <person name="Coesel S."/>
            <person name="De Martino A."/>
            <person name="Detter J.C."/>
            <person name="Durkin C."/>
            <person name="Falciatore A."/>
            <person name="Fournet J."/>
            <person name="Haruta M."/>
            <person name="Huysman M.J."/>
            <person name="Jenkins B.D."/>
            <person name="Jiroutova K."/>
            <person name="Jorgensen R.E."/>
            <person name="Joubert Y."/>
            <person name="Kaplan A."/>
            <person name="Kroger N."/>
            <person name="Kroth P.G."/>
            <person name="La Roche J."/>
            <person name="Lindquist E."/>
            <person name="Lommer M."/>
            <person name="Martin-Jezequel V."/>
            <person name="Lopez P.J."/>
            <person name="Lucas S."/>
            <person name="Mangogna M."/>
            <person name="McGinnis K."/>
            <person name="Medlin L.K."/>
            <person name="Montsant A."/>
            <person name="Oudot-Le Secq M.P."/>
            <person name="Napoli C."/>
            <person name="Obornik M."/>
            <person name="Parker M.S."/>
            <person name="Petit J.L."/>
            <person name="Porcel B.M."/>
            <person name="Poulsen N."/>
            <person name="Robison M."/>
            <person name="Rychlewski L."/>
            <person name="Rynearson T.A."/>
            <person name="Schmutz J."/>
            <person name="Shapiro H."/>
            <person name="Siaut M."/>
            <person name="Stanley M."/>
            <person name="Sussman M.R."/>
            <person name="Taylor A.R."/>
            <person name="Vardi A."/>
            <person name="von Dassow P."/>
            <person name="Vyverman W."/>
            <person name="Willis A."/>
            <person name="Wyrwicz L.S."/>
            <person name="Rokhsar D.S."/>
            <person name="Weissenbach J."/>
            <person name="Armbrust E.V."/>
            <person name="Green B.R."/>
            <person name="Van de Peer Y."/>
            <person name="Grigoriev I.V."/>
        </authorList>
    </citation>
    <scope>NUCLEOTIDE SEQUENCE [LARGE SCALE GENOMIC DNA]</scope>
    <source>
        <strain evidence="2 3">CCMP1335</strain>
    </source>
</reference>
<dbReference type="InParanoid" id="B8BYG4"/>
<gene>
    <name evidence="2" type="ORF">THAPSDRAFT_21867</name>
</gene>
<feature type="domain" description="Polysaccharide pyruvyl transferase" evidence="1">
    <location>
        <begin position="142"/>
        <end position="282"/>
    </location>
</feature>
<dbReference type="KEGG" id="tps:THAPSDRAFT_21867"/>
<sequence>MKRDHVANVGQELTRCTLYGYELLCSKVSRTDGSVVSALPRFADYYIDEEKRQWNKSIADETKRIISTGWFQPDQSKCVPLTEWHQTDGTAKNLGDEIGGLMLLLLSGGEPIEKREGKQVGSRYNTTVWGTGTKWGVGGVCFDFRAVRGPKTREVFLKHGCNVPAIYGDPALLLPYFYDPRPYIKVDQTIDLCMIPHMDDYSSIERFEWWWSLVESSPPDISSRFGTIDLTATNQAGGTVRLIDIRTPDAASFVNILSTCKRVASASLHGIILAEAYKIPWSWVQLSGKVEKDFKYHDFFLSVGISPESCKPLRVTSSTTIKEIISHIEIPKQRGQTLYNPISLLDACPFCRTDIVDRLKEEIEDRMSGSRSKSIEQMAFVCPLIWSQ</sequence>
<dbReference type="GeneID" id="7449505"/>
<dbReference type="AlphaFoldDB" id="B8BYG4"/>
<dbReference type="eggNOG" id="ENOG502SBDB">
    <property type="taxonomic scope" value="Eukaryota"/>
</dbReference>
<dbReference type="EMBL" id="CM000640">
    <property type="protein sequence ID" value="EED93883.1"/>
    <property type="molecule type" value="Genomic_DNA"/>
</dbReference>
<evidence type="ECO:0000313" key="3">
    <source>
        <dbReference type="Proteomes" id="UP000001449"/>
    </source>
</evidence>
<name>B8BYG4_THAPS</name>
<dbReference type="InterPro" id="IPR007345">
    <property type="entry name" value="Polysacch_pyruvyl_Trfase"/>
</dbReference>